<evidence type="ECO:0000313" key="2">
    <source>
        <dbReference type="EMBL" id="QQG65556.1"/>
    </source>
</evidence>
<dbReference type="PROSITE" id="PS51833">
    <property type="entry name" value="HDOD"/>
    <property type="match status" value="1"/>
</dbReference>
<dbReference type="SUPFAM" id="SSF109604">
    <property type="entry name" value="HD-domain/PDEase-like"/>
    <property type="match status" value="1"/>
</dbReference>
<evidence type="ECO:0000259" key="1">
    <source>
        <dbReference type="PROSITE" id="PS51833"/>
    </source>
</evidence>
<dbReference type="PANTHER" id="PTHR33525:SF3">
    <property type="entry name" value="RIBONUCLEASE Y"/>
    <property type="match status" value="1"/>
</dbReference>
<dbReference type="KEGG" id="dog:HP555_06585"/>
<reference evidence="2 3" key="1">
    <citation type="submission" date="2020-05" db="EMBL/GenBank/DDBJ databases">
        <title>Complete genome of Desulfobulbus oligotrophicus.</title>
        <authorList>
            <person name="Podar M."/>
        </authorList>
    </citation>
    <scope>NUCLEOTIDE SEQUENCE [LARGE SCALE GENOMIC DNA]</scope>
    <source>
        <strain evidence="2 3">Prop6</strain>
    </source>
</reference>
<protein>
    <submittedName>
        <fullName evidence="2">HDOD domain-containing protein</fullName>
    </submittedName>
</protein>
<dbReference type="InterPro" id="IPR052340">
    <property type="entry name" value="RNase_Y/CdgJ"/>
</dbReference>
<dbReference type="Proteomes" id="UP000596092">
    <property type="component" value="Chromosome"/>
</dbReference>
<dbReference type="CDD" id="cd00077">
    <property type="entry name" value="HDc"/>
    <property type="match status" value="1"/>
</dbReference>
<name>A0A7T6AQB5_9BACT</name>
<dbReference type="Pfam" id="PF08668">
    <property type="entry name" value="HDOD"/>
    <property type="match status" value="1"/>
</dbReference>
<dbReference type="InterPro" id="IPR013976">
    <property type="entry name" value="HDOD"/>
</dbReference>
<feature type="domain" description="HDOD" evidence="1">
    <location>
        <begin position="14"/>
        <end position="211"/>
    </location>
</feature>
<sequence>MSSAQLLIEKSKTVRTLPHIATKLVQLMNDEESTLQDFEQVIRLDPTLVARLLTLVNSSFYSLSRKVDSISRAVALMGMKNLHNFVISDAIWKIFRGHSEMNGFSPERLWLHSAATGTCCKMIAERIFSINGDDAYLCGILHDIGLIVILDAEPVAFLQLIEQLEPDFPPLITVLEQQLLQTDHCEIGYTLAKNWQMSTPIAEAIRDHHLDSVSLISPQSPTGILQISEYIIDQLNFSAINDRIPGQLNTSLADHIQDNIEEYKVLAADLPEELEKIKDVYGV</sequence>
<dbReference type="InterPro" id="IPR003607">
    <property type="entry name" value="HD/PDEase_dom"/>
</dbReference>
<organism evidence="2 3">
    <name type="scientific">Desulfobulbus oligotrophicus</name>
    <dbReference type="NCBI Taxonomy" id="1909699"/>
    <lineage>
        <taxon>Bacteria</taxon>
        <taxon>Pseudomonadati</taxon>
        <taxon>Thermodesulfobacteriota</taxon>
        <taxon>Desulfobulbia</taxon>
        <taxon>Desulfobulbales</taxon>
        <taxon>Desulfobulbaceae</taxon>
        <taxon>Desulfobulbus</taxon>
    </lineage>
</organism>
<dbReference type="RefSeq" id="WP_199264377.1">
    <property type="nucleotide sequence ID" value="NZ_CP054140.1"/>
</dbReference>
<accession>A0A7T6AQB5</accession>
<keyword evidence="3" id="KW-1185">Reference proteome</keyword>
<dbReference type="AlphaFoldDB" id="A0A7T6AQB5"/>
<dbReference type="EMBL" id="CP054140">
    <property type="protein sequence ID" value="QQG65556.1"/>
    <property type="molecule type" value="Genomic_DNA"/>
</dbReference>
<gene>
    <name evidence="2" type="ORF">HP555_06585</name>
</gene>
<dbReference type="PANTHER" id="PTHR33525">
    <property type="match status" value="1"/>
</dbReference>
<proteinExistence type="predicted"/>
<evidence type="ECO:0000313" key="3">
    <source>
        <dbReference type="Proteomes" id="UP000596092"/>
    </source>
</evidence>
<dbReference type="Gene3D" id="1.10.3210.10">
    <property type="entry name" value="Hypothetical protein af1432"/>
    <property type="match status" value="1"/>
</dbReference>